<accession>A0ABT7L7A6</accession>
<organism evidence="3 4">
    <name type="scientific">Aquibacillus rhizosphaerae</name>
    <dbReference type="NCBI Taxonomy" id="3051431"/>
    <lineage>
        <taxon>Bacteria</taxon>
        <taxon>Bacillati</taxon>
        <taxon>Bacillota</taxon>
        <taxon>Bacilli</taxon>
        <taxon>Bacillales</taxon>
        <taxon>Bacillaceae</taxon>
        <taxon>Aquibacillus</taxon>
    </lineage>
</organism>
<dbReference type="CDD" id="cd18785">
    <property type="entry name" value="SF2_C"/>
    <property type="match status" value="1"/>
</dbReference>
<keyword evidence="1" id="KW-1133">Transmembrane helix</keyword>
<keyword evidence="3" id="KW-0547">Nucleotide-binding</keyword>
<reference evidence="3 4" key="1">
    <citation type="submission" date="2023-06" db="EMBL/GenBank/DDBJ databases">
        <title>Aquibacillus rhizosphaerae LR5S19.</title>
        <authorList>
            <person name="Sun J.-Q."/>
        </authorList>
    </citation>
    <scope>NUCLEOTIDE SEQUENCE [LARGE SCALE GENOMIC DNA]</scope>
    <source>
        <strain evidence="3 4">LR5S19</strain>
    </source>
</reference>
<feature type="transmembrane region" description="Helical" evidence="1">
    <location>
        <begin position="705"/>
        <end position="725"/>
    </location>
</feature>
<keyword evidence="3" id="KW-0347">Helicase</keyword>
<dbReference type="InterPro" id="IPR014001">
    <property type="entry name" value="Helicase_ATP-bd"/>
</dbReference>
<feature type="transmembrane region" description="Helical" evidence="1">
    <location>
        <begin position="675"/>
        <end position="693"/>
    </location>
</feature>
<dbReference type="PANTHER" id="PTHR47396">
    <property type="entry name" value="TYPE I RESTRICTION ENZYME ECOKI R PROTEIN"/>
    <property type="match status" value="1"/>
</dbReference>
<proteinExistence type="predicted"/>
<protein>
    <submittedName>
        <fullName evidence="3">DEAD/DEAH box helicase family protein</fullName>
    </submittedName>
</protein>
<evidence type="ECO:0000313" key="4">
    <source>
        <dbReference type="Proteomes" id="UP001235343"/>
    </source>
</evidence>
<gene>
    <name evidence="3" type="ORF">QQS35_14900</name>
</gene>
<dbReference type="InterPro" id="IPR006935">
    <property type="entry name" value="Helicase/UvrB_N"/>
</dbReference>
<keyword evidence="3" id="KW-0378">Hydrolase</keyword>
<dbReference type="SUPFAM" id="SSF52540">
    <property type="entry name" value="P-loop containing nucleoside triphosphate hydrolases"/>
    <property type="match status" value="1"/>
</dbReference>
<evidence type="ECO:0000313" key="3">
    <source>
        <dbReference type="EMBL" id="MDL4841726.1"/>
    </source>
</evidence>
<dbReference type="RefSeq" id="WP_285933014.1">
    <property type="nucleotide sequence ID" value="NZ_JASTZU010000044.1"/>
</dbReference>
<keyword evidence="1" id="KW-0812">Transmembrane</keyword>
<dbReference type="EMBL" id="JASTZU010000044">
    <property type="protein sequence ID" value="MDL4841726.1"/>
    <property type="molecule type" value="Genomic_DNA"/>
</dbReference>
<comment type="caution">
    <text evidence="3">The sequence shown here is derived from an EMBL/GenBank/DDBJ whole genome shotgun (WGS) entry which is preliminary data.</text>
</comment>
<evidence type="ECO:0000259" key="2">
    <source>
        <dbReference type="PROSITE" id="PS51192"/>
    </source>
</evidence>
<sequence length="889" mass="103059">MDRFPENISFFHPFRSYQREVLQHLDSHLENKHLHLVAPPGSGKTVLGLEVMLRLNKSALIVAPTLAIRNQWVTRFTELFLQTDKLPSWITTDIRNPQFITVTTYQSLHALFKDDLSKEAKLEVIDDEIEEDESIMELTEKEQARERLFKQKFQTLLLDEAHHLRTSWWKTTIAVRDQLTNPTVVALTATPPYDVGKSEWDKYIELCGPIDEEIDVAALVKEGDLCPHQDYLWISMPTHKEKEPIDIFHMEAEQLKVSLLKNEAFKALIESHPWMKTEDYIEEKLANHSYFISMISYLKETESEAWQMPFQLVDEKAKHLPSFNLEWAEELLTAMFYRDKHLNPKEEPLKSIKQQLSSMRALEHRRVKLVATRSMERTLLQSASKLDSITQIVSLEKQAQKEALRLVILADYIYAEDLPNHADDEKPLIRLGVIPVFEKIRRELGESCKLGVLTGSVVILPKETVSLLEEYSLDYHVDALSHDDRYVTIKTKGASKQYIVRCVTEIFSRGDVDVLIGTTALLGEGWDAPSVNTLVLASYVGTFMLTNQMRGRAIRTEQGNPNKVANIWHLVCVDEKAYDGGYDFHSLRRRFRSLTGLDEELPLITSGLERLRLPNSNFSSKTVSSINNTMYRKATNRERLFERWQEAVHKGEEKREEIQTDQSVVPRPFVFRNTLKSLLVISLVLLLNILYSIGESGYYYSFRELLFQMLFGLAIGVLLSSPFWWKALRIFLFNSSIESSMEQVGNSIYHTLFQIGQIQTAPTHNKVHAKKEKDGRVVCYLECGTTHEQKLFLQSLQEIVDPIDNPRYLLHRKSGKRFWVRHDYHAVPEEIGRKKEFVETLLAHWKKRVGDAELVYVHTPEGRKMLLKARMRAMSSKFVKKSERINVWR</sequence>
<dbReference type="InterPro" id="IPR027417">
    <property type="entry name" value="P-loop_NTPase"/>
</dbReference>
<dbReference type="Proteomes" id="UP001235343">
    <property type="component" value="Unassembled WGS sequence"/>
</dbReference>
<dbReference type="SMART" id="SM00487">
    <property type="entry name" value="DEXDc"/>
    <property type="match status" value="1"/>
</dbReference>
<keyword evidence="3" id="KW-0067">ATP-binding</keyword>
<dbReference type="Pfam" id="PF04851">
    <property type="entry name" value="ResIII"/>
    <property type="match status" value="1"/>
</dbReference>
<dbReference type="PANTHER" id="PTHR47396:SF1">
    <property type="entry name" value="ATP-DEPENDENT HELICASE IRC3-RELATED"/>
    <property type="match status" value="1"/>
</dbReference>
<dbReference type="Gene3D" id="3.40.50.300">
    <property type="entry name" value="P-loop containing nucleotide triphosphate hydrolases"/>
    <property type="match status" value="2"/>
</dbReference>
<dbReference type="GO" id="GO:0004386">
    <property type="term" value="F:helicase activity"/>
    <property type="evidence" value="ECO:0007669"/>
    <property type="project" value="UniProtKB-KW"/>
</dbReference>
<dbReference type="PROSITE" id="PS51192">
    <property type="entry name" value="HELICASE_ATP_BIND_1"/>
    <property type="match status" value="1"/>
</dbReference>
<keyword evidence="1" id="KW-0472">Membrane</keyword>
<keyword evidence="4" id="KW-1185">Reference proteome</keyword>
<feature type="domain" description="Helicase ATP-binding" evidence="2">
    <location>
        <begin position="25"/>
        <end position="209"/>
    </location>
</feature>
<evidence type="ECO:0000256" key="1">
    <source>
        <dbReference type="SAM" id="Phobius"/>
    </source>
</evidence>
<dbReference type="InterPro" id="IPR050742">
    <property type="entry name" value="Helicase_Restrict-Modif_Enz"/>
</dbReference>
<name>A0ABT7L7A6_9BACI</name>